<dbReference type="EMBL" id="JAMC01000005">
    <property type="protein sequence ID" value="KEJ88878.1"/>
    <property type="molecule type" value="Genomic_DNA"/>
</dbReference>
<accession>A0A073IET3</accession>
<keyword evidence="2" id="KW-1185">Reference proteome</keyword>
<sequence>MTKHAKDEFPLTLPPRPAFLQGLFLPKVNGLANQSGEVLTQQTNLITREVLLLGT</sequence>
<evidence type="ECO:0000313" key="1">
    <source>
        <dbReference type="EMBL" id="KEJ88878.1"/>
    </source>
</evidence>
<organism evidence="1 2">
    <name type="scientific">Sulfitobacter donghicola DSW-25 = KCTC 12864 = JCM 14565</name>
    <dbReference type="NCBI Taxonomy" id="1300350"/>
    <lineage>
        <taxon>Bacteria</taxon>
        <taxon>Pseudomonadati</taxon>
        <taxon>Pseudomonadota</taxon>
        <taxon>Alphaproteobacteria</taxon>
        <taxon>Rhodobacterales</taxon>
        <taxon>Roseobacteraceae</taxon>
        <taxon>Sulfitobacter</taxon>
    </lineage>
</organism>
<dbReference type="AlphaFoldDB" id="A0A073IET3"/>
<comment type="caution">
    <text evidence="1">The sequence shown here is derived from an EMBL/GenBank/DDBJ whole genome shotgun (WGS) entry which is preliminary data.</text>
</comment>
<name>A0A073IET3_9RHOB</name>
<dbReference type="Proteomes" id="UP000027734">
    <property type="component" value="Unassembled WGS sequence"/>
</dbReference>
<protein>
    <submittedName>
        <fullName evidence="1">Uncharacterized protein</fullName>
    </submittedName>
</protein>
<evidence type="ECO:0000313" key="2">
    <source>
        <dbReference type="Proteomes" id="UP000027734"/>
    </source>
</evidence>
<proteinExistence type="predicted"/>
<gene>
    <name evidence="1" type="ORF">DSW25_13745</name>
</gene>
<reference evidence="1 2" key="1">
    <citation type="submission" date="2014-01" db="EMBL/GenBank/DDBJ databases">
        <title>Sulfitobacter donghicola JCM 14565 Genome Sequencing.</title>
        <authorList>
            <person name="Lai Q."/>
            <person name="Hong Z."/>
        </authorList>
    </citation>
    <scope>NUCLEOTIDE SEQUENCE [LARGE SCALE GENOMIC DNA]</scope>
    <source>
        <strain evidence="1 2">JCM 14565</strain>
    </source>
</reference>